<sequence length="333" mass="38490">MLKSGLCSNAKMIAGESLSSWSYRLCQIPEVQQYILHNAGGYGRGPRLFLSLFEFEKREAHCDLDFISPDHKWKVLPLIMGSDLERFVKPVNVAPMIPWGFRRSYCEDCMRENLRSNCSLMLKIAWRYVSKPFCELHDVLLKDVPRQIGAALDAPRAIFKWNHSIESKNLGHAEYVNNWADLLKTACRVQKKLVKLRNLQQDRCIYLFDNTIMSLMRALLTPGMDLYRHSGSNRLLDIVSSEGETLYLSCYLQPFRASAACRARALFFIGILLGWVSQKEAFKSLRGDPWESDTPEKIWGSVYKFDKELYYWLRNSLIRFQTSALSICTPQFA</sequence>
<protein>
    <submittedName>
        <fullName evidence="1">Uncharacterized protein</fullName>
    </submittedName>
</protein>
<evidence type="ECO:0000313" key="2">
    <source>
        <dbReference type="Proteomes" id="UP001217741"/>
    </source>
</evidence>
<dbReference type="Proteomes" id="UP001217741">
    <property type="component" value="Unassembled WGS sequence"/>
</dbReference>
<gene>
    <name evidence="1" type="ORF">P3W50_13855</name>
</gene>
<comment type="caution">
    <text evidence="1">The sequence shown here is derived from an EMBL/GenBank/DDBJ whole genome shotgun (WGS) entry which is preliminary data.</text>
</comment>
<dbReference type="EMBL" id="JARJLO010000207">
    <property type="protein sequence ID" value="MDF3871552.1"/>
    <property type="molecule type" value="Genomic_DNA"/>
</dbReference>
<reference evidence="1" key="1">
    <citation type="submission" date="2023-03" db="EMBL/GenBank/DDBJ databases">
        <title>Draft assemblies of triclosan tolerant bacteria isolated from returned activated sludge.</title>
        <authorList>
            <person name="Van Hamelsveld S."/>
        </authorList>
    </citation>
    <scope>NUCLEOTIDE SEQUENCE</scope>
    <source>
        <strain evidence="1">GW210012_S60</strain>
    </source>
</reference>
<dbReference type="AlphaFoldDB" id="A0AAW6PPD4"/>
<dbReference type="RefSeq" id="WP_143524266.1">
    <property type="nucleotide sequence ID" value="NZ_BQII01000006.1"/>
</dbReference>
<organism evidence="1 2">
    <name type="scientific">Pseudomonas putida</name>
    <name type="common">Arthrobacter siderocapsulatus</name>
    <dbReference type="NCBI Taxonomy" id="303"/>
    <lineage>
        <taxon>Bacteria</taxon>
        <taxon>Pseudomonadati</taxon>
        <taxon>Pseudomonadota</taxon>
        <taxon>Gammaproteobacteria</taxon>
        <taxon>Pseudomonadales</taxon>
        <taxon>Pseudomonadaceae</taxon>
        <taxon>Pseudomonas</taxon>
    </lineage>
</organism>
<accession>A0AAW6PPD4</accession>
<evidence type="ECO:0000313" key="1">
    <source>
        <dbReference type="EMBL" id="MDF3871552.1"/>
    </source>
</evidence>
<name>A0AAW6PPD4_PSEPU</name>
<proteinExistence type="predicted"/>